<organism evidence="2 3">
    <name type="scientific">Ricinus communis</name>
    <name type="common">Castor bean</name>
    <dbReference type="NCBI Taxonomy" id="3988"/>
    <lineage>
        <taxon>Eukaryota</taxon>
        <taxon>Viridiplantae</taxon>
        <taxon>Streptophyta</taxon>
        <taxon>Embryophyta</taxon>
        <taxon>Tracheophyta</taxon>
        <taxon>Spermatophyta</taxon>
        <taxon>Magnoliopsida</taxon>
        <taxon>eudicotyledons</taxon>
        <taxon>Gunneridae</taxon>
        <taxon>Pentapetalae</taxon>
        <taxon>rosids</taxon>
        <taxon>fabids</taxon>
        <taxon>Malpighiales</taxon>
        <taxon>Euphorbiaceae</taxon>
        <taxon>Acalyphoideae</taxon>
        <taxon>Acalypheae</taxon>
        <taxon>Ricinus</taxon>
    </lineage>
</organism>
<evidence type="ECO:0000256" key="1">
    <source>
        <dbReference type="SAM" id="MobiDB-lite"/>
    </source>
</evidence>
<keyword evidence="3" id="KW-1185">Reference proteome</keyword>
<evidence type="ECO:0000313" key="3">
    <source>
        <dbReference type="Proteomes" id="UP000008311"/>
    </source>
</evidence>
<protein>
    <submittedName>
        <fullName evidence="2">Uncharacterized protein</fullName>
    </submittedName>
</protein>
<sequence>MAMWEQVGRVADAGDELQFIVQVIQRLRGALAADGVTLGAGLEREGVTRQADAIRTGAFRAIGALEEARRIEQAQRSEHGRVAAEGEARTARHAGADRLREADDGAVAVRHLWRGGQQTQGARVHRCEGGRGVDTLAAVGRGGIQIVRRIDAQADGRPGIRRQHQRLVERQLQRLRAGVA</sequence>
<reference evidence="3" key="1">
    <citation type="journal article" date="2010" name="Nat. Biotechnol.">
        <title>Draft genome sequence of the oilseed species Ricinus communis.</title>
        <authorList>
            <person name="Chan A.P."/>
            <person name="Crabtree J."/>
            <person name="Zhao Q."/>
            <person name="Lorenzi H."/>
            <person name="Orvis J."/>
            <person name="Puiu D."/>
            <person name="Melake-Berhan A."/>
            <person name="Jones K.M."/>
            <person name="Redman J."/>
            <person name="Chen G."/>
            <person name="Cahoon E.B."/>
            <person name="Gedil M."/>
            <person name="Stanke M."/>
            <person name="Haas B.J."/>
            <person name="Wortman J.R."/>
            <person name="Fraser-Liggett C.M."/>
            <person name="Ravel J."/>
            <person name="Rabinowicz P.D."/>
        </authorList>
    </citation>
    <scope>NUCLEOTIDE SEQUENCE [LARGE SCALE GENOMIC DNA]</scope>
    <source>
        <strain evidence="3">cv. Hale</strain>
    </source>
</reference>
<accession>B9TQC7</accession>
<dbReference type="Proteomes" id="UP000008311">
    <property type="component" value="Unassembled WGS sequence"/>
</dbReference>
<feature type="region of interest" description="Disordered" evidence="1">
    <location>
        <begin position="73"/>
        <end position="95"/>
    </location>
</feature>
<gene>
    <name evidence="2" type="ORF">RCOM_2075820</name>
</gene>
<dbReference type="InParanoid" id="B9TQC7"/>
<name>B9TQC7_RICCO</name>
<feature type="non-terminal residue" evidence="2">
    <location>
        <position position="180"/>
    </location>
</feature>
<proteinExistence type="predicted"/>
<dbReference type="EMBL" id="EQ998510">
    <property type="protein sequence ID" value="EEF21937.1"/>
    <property type="molecule type" value="Genomic_DNA"/>
</dbReference>
<evidence type="ECO:0000313" key="2">
    <source>
        <dbReference type="EMBL" id="EEF21937.1"/>
    </source>
</evidence>
<dbReference type="AlphaFoldDB" id="B9TQC7"/>